<evidence type="ECO:0000256" key="5">
    <source>
        <dbReference type="ARBA" id="ARBA00022692"/>
    </source>
</evidence>
<comment type="subcellular location">
    <subcellularLocation>
        <location evidence="1">Membrane</location>
        <topology evidence="1">Multi-pass membrane protein</topology>
    </subcellularLocation>
</comment>
<dbReference type="EMBL" id="CP009920">
    <property type="protein sequence ID" value="AJI23722.1"/>
    <property type="molecule type" value="Genomic_DNA"/>
</dbReference>
<dbReference type="KEGG" id="bmeg:BG04_3518"/>
<evidence type="ECO:0000256" key="7">
    <source>
        <dbReference type="ARBA" id="ARBA00023136"/>
    </source>
</evidence>
<dbReference type="HOGENOM" id="CLU_047547_0_0_9"/>
<keyword evidence="3" id="KW-0813">Transport</keyword>
<dbReference type="Pfam" id="PF03845">
    <property type="entry name" value="Spore_permease"/>
    <property type="match status" value="1"/>
</dbReference>
<evidence type="ECO:0000256" key="6">
    <source>
        <dbReference type="ARBA" id="ARBA00022989"/>
    </source>
</evidence>
<evidence type="ECO:0000256" key="2">
    <source>
        <dbReference type="ARBA" id="ARBA00007998"/>
    </source>
</evidence>
<comment type="similarity">
    <text evidence="2">Belongs to the amino acid-polyamine-organocation (APC) superfamily. Spore germination protein (SGP) (TC 2.A.3.9) family.</text>
</comment>
<sequence>MHNTIKEENQVSPSFLFFLVHSTQIGVGILGFQRLIIKGAGYEAWISIILAAISVCILLAMVFNILIRENSDIVDIHRLYFGKYLGGAFTLAASAYYFIFALTIYRTYVEILQIWMFPQLETWIVSLVYLPIIYYTVSGGFRVITGIAFFGVMLPLPLVFALLYPLKYGHLNNLFPLFDHTIWEFLISTKMMTFENLGFESVLFFYPFIKNGATSQKWGQLGILFSAFLYLCTALVSFAYFSQGQLMHTIWPTLTMAKIIEIPFLQRFEYILISLWLLVVLPTIAVSVWCTIRGFSKTFNKPPTIFLIFVLIALLGFSIFFDDRETIDQLNTRLSMTGFYFIYGYIPFLFLYSLIRAKIKQKKAQKEEREPTLS</sequence>
<gene>
    <name evidence="8" type="ORF">BG04_3518</name>
</gene>
<dbReference type="PANTHER" id="PTHR34975:SF2">
    <property type="entry name" value="SPORE GERMINATION PROTEIN A2"/>
    <property type="match status" value="1"/>
</dbReference>
<keyword evidence="4" id="KW-0309">Germination</keyword>
<evidence type="ECO:0000256" key="3">
    <source>
        <dbReference type="ARBA" id="ARBA00022448"/>
    </source>
</evidence>
<dbReference type="GO" id="GO:0016020">
    <property type="term" value="C:membrane"/>
    <property type="evidence" value="ECO:0007669"/>
    <property type="project" value="UniProtKB-SubCell"/>
</dbReference>
<keyword evidence="5" id="KW-0812">Transmembrane</keyword>
<name>A0A0B6ARE6_PRIM2</name>
<dbReference type="Proteomes" id="UP000031829">
    <property type="component" value="Chromosome"/>
</dbReference>
<evidence type="ECO:0000313" key="8">
    <source>
        <dbReference type="EMBL" id="AJI23722.1"/>
    </source>
</evidence>
<evidence type="ECO:0000256" key="4">
    <source>
        <dbReference type="ARBA" id="ARBA00022544"/>
    </source>
</evidence>
<proteinExistence type="inferred from homology"/>
<accession>A0A0B6ARE6</accession>
<evidence type="ECO:0000313" key="9">
    <source>
        <dbReference type="Proteomes" id="UP000031829"/>
    </source>
</evidence>
<evidence type="ECO:0000256" key="1">
    <source>
        <dbReference type="ARBA" id="ARBA00004141"/>
    </source>
</evidence>
<dbReference type="RefSeq" id="WP_034653597.1">
    <property type="nucleotide sequence ID" value="NZ_BCVB01000003.1"/>
</dbReference>
<dbReference type="InterPro" id="IPR004761">
    <property type="entry name" value="Spore_GerAB"/>
</dbReference>
<reference evidence="8 9" key="1">
    <citation type="journal article" date="2015" name="Genome Announc.">
        <title>Complete genome sequences for 35 biothreat assay-relevant bacillus species.</title>
        <authorList>
            <person name="Johnson S.L."/>
            <person name="Daligault H.E."/>
            <person name="Davenport K.W."/>
            <person name="Jaissle J."/>
            <person name="Frey K.G."/>
            <person name="Ladner J.T."/>
            <person name="Broomall S.M."/>
            <person name="Bishop-Lilly K.A."/>
            <person name="Bruce D.C."/>
            <person name="Gibbons H.S."/>
            <person name="Coyne S.R."/>
            <person name="Lo C.C."/>
            <person name="Meincke L."/>
            <person name="Munk A.C."/>
            <person name="Koroleva G.I."/>
            <person name="Rosenzweig C.N."/>
            <person name="Palacios G.F."/>
            <person name="Redden C.L."/>
            <person name="Minogue T.D."/>
            <person name="Chain P.S."/>
        </authorList>
    </citation>
    <scope>NUCLEOTIDE SEQUENCE [LARGE SCALE GENOMIC DNA]</scope>
    <source>
        <strain evidence="9">ATCC 14581 / DSM 32 / JCM 2506 / NBRC 15308 / NCIMB 9376 / NCTC 10342 / NRRL B-14308 / VKM B-512</strain>
    </source>
</reference>
<dbReference type="GeneID" id="93641577"/>
<keyword evidence="7" id="KW-0472">Membrane</keyword>
<dbReference type="AlphaFoldDB" id="A0A0B6ARE6"/>
<keyword evidence="6" id="KW-1133">Transmembrane helix</keyword>
<protein>
    <submittedName>
        <fullName evidence="8">Spore germination family protein</fullName>
    </submittedName>
</protein>
<dbReference type="PANTHER" id="PTHR34975">
    <property type="entry name" value="SPORE GERMINATION PROTEIN A2"/>
    <property type="match status" value="1"/>
</dbReference>
<dbReference type="GO" id="GO:0009847">
    <property type="term" value="P:spore germination"/>
    <property type="evidence" value="ECO:0007669"/>
    <property type="project" value="InterPro"/>
</dbReference>
<organism evidence="8 9">
    <name type="scientific">Priestia megaterium (strain ATCC 14581 / DSM 32 / CCUG 1817 / JCM 2506 / NBRC 15308 / NCIMB 9376 / NCTC 10342 / NRRL B-14308 / VKM B-512 / Ford 19)</name>
    <name type="common">Bacillus megaterium</name>
    <dbReference type="NCBI Taxonomy" id="1348623"/>
    <lineage>
        <taxon>Bacteria</taxon>
        <taxon>Bacillati</taxon>
        <taxon>Bacillota</taxon>
        <taxon>Bacilli</taxon>
        <taxon>Bacillales</taxon>
        <taxon>Bacillaceae</taxon>
        <taxon>Priestia</taxon>
    </lineage>
</organism>
<dbReference type="NCBIfam" id="TIGR00912">
    <property type="entry name" value="2A0309"/>
    <property type="match status" value="1"/>
</dbReference>